<name>A0A8J9ZS49_BRALA</name>
<dbReference type="Proteomes" id="UP000838412">
    <property type="component" value="Chromosome 4"/>
</dbReference>
<sequence length="264" mass="29578">MMPTLQPATQPASFRLIGEHGIKLAKYSYRLFDTLVIPNEDKASRVRLYALGTAAHALRDAGALFNKVTTDEAELNKLESCLELYYNLHCLFLPESGNLTVWTMAKAIPYYARKLYDEYGAGYGVVSMQEKEAKNATIKSDLKLTNRSKEEGELNKFHQIFHMEYMRAFWLEEHSPSPSRYNPHFNCRVPSHVGTPGYCDCGREIGEEQLAVEDPELQVTLCSFCVGALEVVACAREGELTPDMACLLSTAKVSINPLKGVLEI</sequence>
<accession>A0A8J9ZS49</accession>
<dbReference type="EMBL" id="OV696689">
    <property type="protein sequence ID" value="CAH1261725.1"/>
    <property type="molecule type" value="Genomic_DNA"/>
</dbReference>
<proteinExistence type="predicted"/>
<keyword evidence="2" id="KW-1185">Reference proteome</keyword>
<gene>
    <name evidence="1" type="primary">Hypp2443</name>
    <name evidence="1" type="ORF">BLAG_LOCUS17066</name>
</gene>
<evidence type="ECO:0000313" key="2">
    <source>
        <dbReference type="Proteomes" id="UP000838412"/>
    </source>
</evidence>
<organism evidence="1 2">
    <name type="scientific">Branchiostoma lanceolatum</name>
    <name type="common">Common lancelet</name>
    <name type="synonym">Amphioxus lanceolatum</name>
    <dbReference type="NCBI Taxonomy" id="7740"/>
    <lineage>
        <taxon>Eukaryota</taxon>
        <taxon>Metazoa</taxon>
        <taxon>Chordata</taxon>
        <taxon>Cephalochordata</taxon>
        <taxon>Leptocardii</taxon>
        <taxon>Amphioxiformes</taxon>
        <taxon>Branchiostomatidae</taxon>
        <taxon>Branchiostoma</taxon>
    </lineage>
</organism>
<reference evidence="1" key="1">
    <citation type="submission" date="2022-01" db="EMBL/GenBank/DDBJ databases">
        <authorList>
            <person name="Braso-Vives M."/>
        </authorList>
    </citation>
    <scope>NUCLEOTIDE SEQUENCE</scope>
</reference>
<dbReference type="AlphaFoldDB" id="A0A8J9ZS49"/>
<protein>
    <submittedName>
        <fullName evidence="1">Hypp2443 protein</fullName>
    </submittedName>
</protein>
<dbReference type="OrthoDB" id="5980705at2759"/>
<evidence type="ECO:0000313" key="1">
    <source>
        <dbReference type="EMBL" id="CAH1261725.1"/>
    </source>
</evidence>